<name>A0A2T5AQW6_MYCDI</name>
<proteinExistence type="predicted"/>
<keyword evidence="4" id="KW-1185">Reference proteome</keyword>
<dbReference type="InterPro" id="IPR000192">
    <property type="entry name" value="Aminotrans_V_dom"/>
</dbReference>
<dbReference type="Gene3D" id="3.90.1150.10">
    <property type="entry name" value="Aspartate Aminotransferase, domain 1"/>
    <property type="match status" value="1"/>
</dbReference>
<feature type="domain" description="Aminotransferase class V" evidence="2">
    <location>
        <begin position="83"/>
        <end position="394"/>
    </location>
</feature>
<dbReference type="PANTHER" id="PTHR43092">
    <property type="entry name" value="L-CYSTEINE DESULFHYDRASE"/>
    <property type="match status" value="1"/>
</dbReference>
<dbReference type="RefSeq" id="WP_146165113.1">
    <property type="nucleotide sequence ID" value="NZ_JBHEEX010000018.1"/>
</dbReference>
<dbReference type="SUPFAM" id="SSF53383">
    <property type="entry name" value="PLP-dependent transferases"/>
    <property type="match status" value="1"/>
</dbReference>
<evidence type="ECO:0000313" key="4">
    <source>
        <dbReference type="Proteomes" id="UP000241247"/>
    </source>
</evidence>
<dbReference type="Proteomes" id="UP000241247">
    <property type="component" value="Unassembled WGS sequence"/>
</dbReference>
<dbReference type="InterPro" id="IPR015422">
    <property type="entry name" value="PyrdxlP-dep_Trfase_small"/>
</dbReference>
<dbReference type="OrthoDB" id="9804366at2"/>
<organism evidence="3 4">
    <name type="scientific">Mycoplana dimorpha</name>
    <dbReference type="NCBI Taxonomy" id="28320"/>
    <lineage>
        <taxon>Bacteria</taxon>
        <taxon>Pseudomonadati</taxon>
        <taxon>Pseudomonadota</taxon>
        <taxon>Alphaproteobacteria</taxon>
        <taxon>Hyphomicrobiales</taxon>
        <taxon>Rhizobiaceae</taxon>
        <taxon>Mycoplana</taxon>
    </lineage>
</organism>
<evidence type="ECO:0000256" key="1">
    <source>
        <dbReference type="ARBA" id="ARBA00022898"/>
    </source>
</evidence>
<reference evidence="3 4" key="1">
    <citation type="submission" date="2018-04" db="EMBL/GenBank/DDBJ databases">
        <title>Genomic Encyclopedia of Type Strains, Phase IV (KMG-IV): sequencing the most valuable type-strain genomes for metagenomic binning, comparative biology and taxonomic classification.</title>
        <authorList>
            <person name="Goeker M."/>
        </authorList>
    </citation>
    <scope>NUCLEOTIDE SEQUENCE [LARGE SCALE GENOMIC DNA]</scope>
    <source>
        <strain evidence="3 4">DSM 7138</strain>
    </source>
</reference>
<protein>
    <submittedName>
        <fullName evidence="3">Selenocysteine lyase/cysteine desulfurase</fullName>
    </submittedName>
</protein>
<comment type="caution">
    <text evidence="3">The sequence shown here is derived from an EMBL/GenBank/DDBJ whole genome shotgun (WGS) entry which is preliminary data.</text>
</comment>
<dbReference type="Gene3D" id="3.40.640.10">
    <property type="entry name" value="Type I PLP-dependent aspartate aminotransferase-like (Major domain)"/>
    <property type="match status" value="1"/>
</dbReference>
<keyword evidence="3" id="KW-0456">Lyase</keyword>
<evidence type="ECO:0000259" key="2">
    <source>
        <dbReference type="Pfam" id="PF00266"/>
    </source>
</evidence>
<gene>
    <name evidence="3" type="ORF">C7449_11111</name>
</gene>
<dbReference type="EMBL" id="PZZZ01000011">
    <property type="protein sequence ID" value="PTM89117.1"/>
    <property type="molecule type" value="Genomic_DNA"/>
</dbReference>
<dbReference type="Pfam" id="PF00266">
    <property type="entry name" value="Aminotran_5"/>
    <property type="match status" value="1"/>
</dbReference>
<dbReference type="PANTHER" id="PTHR43092:SF6">
    <property type="entry name" value="BLR1280 PROTEIN"/>
    <property type="match status" value="1"/>
</dbReference>
<dbReference type="InterPro" id="IPR015424">
    <property type="entry name" value="PyrdxlP-dep_Trfase"/>
</dbReference>
<sequence>MNFQSAGKTLHLKKAPDDEAYWLSVRETMNPLYVNTQLVNTRRGPAPLVVREKVRELVDLSLSYELDEYEPFKEMKESGSSVEIRTLLADYFGAPADEIALTRNAMEGIATVLNGFVLKPGDEILATKFCYDSNLAILRQRALREEIAVKLVDLPFGPASEEEILTAFENAIGEKTKLISIPHVVARTGLVLPVKAISELARSRGIFTFVDGAHSAGHLDLRLEELGCDGYAACLHKWMYGPRGTGFLYIRKEQIPKVWPLFASWSDKPADSIEKFEEVGTVFKALPASIPEMISFNRKIGQAEKSARLRYLRDRWATRLRSHERIRLLTDIDAAPGSGFGGFVVEGMDAEDFANVLLEEFNIHVKAFEMEEDSSMKGIQLSPGLANTTEEIDSFVEATLAILARSHNSFSQAG</sequence>
<keyword evidence="1" id="KW-0663">Pyridoxal phosphate</keyword>
<dbReference type="GO" id="GO:0016829">
    <property type="term" value="F:lyase activity"/>
    <property type="evidence" value="ECO:0007669"/>
    <property type="project" value="UniProtKB-KW"/>
</dbReference>
<evidence type="ECO:0000313" key="3">
    <source>
        <dbReference type="EMBL" id="PTM89117.1"/>
    </source>
</evidence>
<dbReference type="AlphaFoldDB" id="A0A2T5AQW6"/>
<dbReference type="InterPro" id="IPR015421">
    <property type="entry name" value="PyrdxlP-dep_Trfase_major"/>
</dbReference>
<accession>A0A2T5AQW6</accession>